<proteinExistence type="predicted"/>
<reference evidence="2" key="1">
    <citation type="submission" date="2020-09" db="EMBL/GenBank/DDBJ databases">
        <title>De no assembly of potato wild relative species, Solanum commersonii.</title>
        <authorList>
            <person name="Cho K."/>
        </authorList>
    </citation>
    <scope>NUCLEOTIDE SEQUENCE</scope>
    <source>
        <strain evidence="2">LZ3.2</strain>
        <tissue evidence="2">Leaf</tissue>
    </source>
</reference>
<organism evidence="2 3">
    <name type="scientific">Solanum commersonii</name>
    <name type="common">Commerson's wild potato</name>
    <name type="synonym">Commerson's nightshade</name>
    <dbReference type="NCBI Taxonomy" id="4109"/>
    <lineage>
        <taxon>Eukaryota</taxon>
        <taxon>Viridiplantae</taxon>
        <taxon>Streptophyta</taxon>
        <taxon>Embryophyta</taxon>
        <taxon>Tracheophyta</taxon>
        <taxon>Spermatophyta</taxon>
        <taxon>Magnoliopsida</taxon>
        <taxon>eudicotyledons</taxon>
        <taxon>Gunneridae</taxon>
        <taxon>Pentapetalae</taxon>
        <taxon>asterids</taxon>
        <taxon>lamiids</taxon>
        <taxon>Solanales</taxon>
        <taxon>Solanaceae</taxon>
        <taxon>Solanoideae</taxon>
        <taxon>Solaneae</taxon>
        <taxon>Solanum</taxon>
    </lineage>
</organism>
<dbReference type="Proteomes" id="UP000824120">
    <property type="component" value="Unassembled WGS sequence"/>
</dbReference>
<evidence type="ECO:0000313" key="2">
    <source>
        <dbReference type="EMBL" id="KAG5568067.1"/>
    </source>
</evidence>
<evidence type="ECO:0000313" key="3">
    <source>
        <dbReference type="Proteomes" id="UP000824120"/>
    </source>
</evidence>
<gene>
    <name evidence="2" type="ORF">H5410_064917</name>
</gene>
<protein>
    <submittedName>
        <fullName evidence="2">Uncharacterized protein</fullName>
    </submittedName>
</protein>
<dbReference type="AlphaFoldDB" id="A0A9J5VY13"/>
<name>A0A9J5VY13_SOLCO</name>
<sequence>MTVAAGSGNTDFSSTKKNLLHSDDVQTLNPMSSAAGSAQLNTNLSNIANQRRHSKET</sequence>
<dbReference type="OrthoDB" id="1325719at2759"/>
<accession>A0A9J5VY13</accession>
<feature type="compositionally biased region" description="Polar residues" evidence="1">
    <location>
        <begin position="25"/>
        <end position="49"/>
    </location>
</feature>
<evidence type="ECO:0000256" key="1">
    <source>
        <dbReference type="SAM" id="MobiDB-lite"/>
    </source>
</evidence>
<keyword evidence="3" id="KW-1185">Reference proteome</keyword>
<feature type="non-terminal residue" evidence="2">
    <location>
        <position position="57"/>
    </location>
</feature>
<dbReference type="EMBL" id="JACXVP010000261">
    <property type="protein sequence ID" value="KAG5568067.1"/>
    <property type="molecule type" value="Genomic_DNA"/>
</dbReference>
<feature type="region of interest" description="Disordered" evidence="1">
    <location>
        <begin position="23"/>
        <end position="57"/>
    </location>
</feature>
<comment type="caution">
    <text evidence="2">The sequence shown here is derived from an EMBL/GenBank/DDBJ whole genome shotgun (WGS) entry which is preliminary data.</text>
</comment>